<dbReference type="Pfam" id="PF01902">
    <property type="entry name" value="Diphthami_syn_2"/>
    <property type="match status" value="1"/>
</dbReference>
<dbReference type="Proteomes" id="UP000321820">
    <property type="component" value="Chromosome"/>
</dbReference>
<dbReference type="RefSeq" id="WP_147646980.1">
    <property type="nucleotide sequence ID" value="NZ_CP042806.1"/>
</dbReference>
<dbReference type="Gene3D" id="3.90.1490.10">
    <property type="entry name" value="putative n-type atp pyrophosphatase, domain 2"/>
    <property type="match status" value="1"/>
</dbReference>
<feature type="domain" description="Diphthamide synthase" evidence="1">
    <location>
        <begin position="4"/>
        <end position="209"/>
    </location>
</feature>
<dbReference type="Gene3D" id="3.40.50.620">
    <property type="entry name" value="HUPs"/>
    <property type="match status" value="1"/>
</dbReference>
<reference evidence="2 3" key="1">
    <citation type="submission" date="2019-08" db="EMBL/GenBank/DDBJ databases">
        <title>Complete genome sequence of Terriglobus albidus strain ORNL.</title>
        <authorList>
            <person name="Podar M."/>
        </authorList>
    </citation>
    <scope>NUCLEOTIDE SEQUENCE [LARGE SCALE GENOMIC DNA]</scope>
    <source>
        <strain evidence="2 3">ORNL</strain>
    </source>
</reference>
<evidence type="ECO:0000313" key="2">
    <source>
        <dbReference type="EMBL" id="QEE27790.1"/>
    </source>
</evidence>
<protein>
    <submittedName>
        <fullName evidence="2">Adenine nucleotide alpha hydrolase</fullName>
    </submittedName>
</protein>
<keyword evidence="3" id="KW-1185">Reference proteome</keyword>
<proteinExistence type="predicted"/>
<name>A0A5B9EAU9_9BACT</name>
<organism evidence="2 3">
    <name type="scientific">Terriglobus albidus</name>
    <dbReference type="NCBI Taxonomy" id="1592106"/>
    <lineage>
        <taxon>Bacteria</taxon>
        <taxon>Pseudomonadati</taxon>
        <taxon>Acidobacteriota</taxon>
        <taxon>Terriglobia</taxon>
        <taxon>Terriglobales</taxon>
        <taxon>Acidobacteriaceae</taxon>
        <taxon>Terriglobus</taxon>
    </lineage>
</organism>
<dbReference type="GO" id="GO:0016787">
    <property type="term" value="F:hydrolase activity"/>
    <property type="evidence" value="ECO:0007669"/>
    <property type="project" value="UniProtKB-KW"/>
</dbReference>
<gene>
    <name evidence="2" type="ORF">FTW19_07145</name>
</gene>
<keyword evidence="2" id="KW-0378">Hydrolase</keyword>
<dbReference type="InterPro" id="IPR002761">
    <property type="entry name" value="Diphthami_syn_dom"/>
</dbReference>
<dbReference type="EMBL" id="CP042806">
    <property type="protein sequence ID" value="QEE27790.1"/>
    <property type="molecule type" value="Genomic_DNA"/>
</dbReference>
<dbReference type="CDD" id="cd01994">
    <property type="entry name" value="AANH_PF0828-like"/>
    <property type="match status" value="1"/>
</dbReference>
<evidence type="ECO:0000259" key="1">
    <source>
        <dbReference type="Pfam" id="PF01902"/>
    </source>
</evidence>
<dbReference type="SUPFAM" id="SSF52402">
    <property type="entry name" value="Adenine nucleotide alpha hydrolases-like"/>
    <property type="match status" value="1"/>
</dbReference>
<accession>A0A5B9EAU9</accession>
<dbReference type="InterPro" id="IPR014729">
    <property type="entry name" value="Rossmann-like_a/b/a_fold"/>
</dbReference>
<sequence>MSVKCILSWSGGKDSAWALKLLREQGEWQVGALLTSVNEHFRRIAIHGVREDLLDRQAEAAGLPLWKVPLPWPCPNDEYERRMAAVCERAVSEGFTAVAFGDLFLEEIRAYRERMLAGTGLQPLFPVWGIPTDQLAEEMLSAGVKARLTCLDPRKLPAELAGRSWDRDLISSLPAGVDPCGENGEFHTFVTAGPMLHKEILVEPGERVERDGFVYAELLG</sequence>
<dbReference type="AlphaFoldDB" id="A0A5B9EAU9"/>
<evidence type="ECO:0000313" key="3">
    <source>
        <dbReference type="Proteomes" id="UP000321820"/>
    </source>
</evidence>
<dbReference type="KEGG" id="talb:FTW19_07145"/>
<dbReference type="OrthoDB" id="3572539at2"/>